<proteinExistence type="predicted"/>
<reference evidence="2 3" key="1">
    <citation type="submission" date="2020-02" db="EMBL/GenBank/DDBJ databases">
        <authorList>
            <person name="Kim Y.B."/>
            <person name="Roh S.W."/>
        </authorList>
    </citation>
    <scope>NUCLEOTIDE SEQUENCE [LARGE SCALE GENOMIC DNA]</scope>
    <source>
        <strain evidence="2 3">DSM 103574</strain>
    </source>
</reference>
<name>A0A858BTW2_9FIRM</name>
<evidence type="ECO:0000313" key="3">
    <source>
        <dbReference type="Proteomes" id="UP000466848"/>
    </source>
</evidence>
<evidence type="ECO:0000256" key="1">
    <source>
        <dbReference type="SAM" id="Phobius"/>
    </source>
</evidence>
<dbReference type="AlphaFoldDB" id="A0A858BTW2"/>
<keyword evidence="1" id="KW-1133">Transmembrane helix</keyword>
<organism evidence="2 3">
    <name type="scientific">Aminipila butyrica</name>
    <dbReference type="NCBI Taxonomy" id="433296"/>
    <lineage>
        <taxon>Bacteria</taxon>
        <taxon>Bacillati</taxon>
        <taxon>Bacillota</taxon>
        <taxon>Clostridia</taxon>
        <taxon>Peptostreptococcales</taxon>
        <taxon>Anaerovoracaceae</taxon>
        <taxon>Aminipila</taxon>
    </lineage>
</organism>
<dbReference type="RefSeq" id="WP_163065492.1">
    <property type="nucleotide sequence ID" value="NZ_CP048649.1"/>
</dbReference>
<dbReference type="Proteomes" id="UP000466848">
    <property type="component" value="Chromosome"/>
</dbReference>
<keyword evidence="1" id="KW-0812">Transmembrane</keyword>
<feature type="transmembrane region" description="Helical" evidence="1">
    <location>
        <begin position="6"/>
        <end position="27"/>
    </location>
</feature>
<keyword evidence="3" id="KW-1185">Reference proteome</keyword>
<dbReference type="KEGG" id="abut:Ami103574_04530"/>
<gene>
    <name evidence="2" type="ORF">Ami103574_04530</name>
</gene>
<accession>A0A858BTW2</accession>
<dbReference type="EMBL" id="CP048649">
    <property type="protein sequence ID" value="QIB68629.1"/>
    <property type="molecule type" value="Genomic_DNA"/>
</dbReference>
<protein>
    <submittedName>
        <fullName evidence="2">Uncharacterized protein</fullName>
    </submittedName>
</protein>
<sequence>MSTEFWTGLLISLVSYGVTFGAFYGTVMTKLNVLEKKQDIHNGLMERMVVVEQSTKSAHHRIDEFKEEHIHEN</sequence>
<evidence type="ECO:0000313" key="2">
    <source>
        <dbReference type="EMBL" id="QIB68629.1"/>
    </source>
</evidence>
<keyword evidence="1" id="KW-0472">Membrane</keyword>